<feature type="compositionally biased region" description="Polar residues" evidence="1">
    <location>
        <begin position="218"/>
        <end position="237"/>
    </location>
</feature>
<evidence type="ECO:0000259" key="2">
    <source>
        <dbReference type="Pfam" id="PF16558"/>
    </source>
</evidence>
<evidence type="ECO:0000313" key="4">
    <source>
        <dbReference type="Proteomes" id="UP001632037"/>
    </source>
</evidence>
<reference evidence="3 4" key="1">
    <citation type="submission" date="2024-09" db="EMBL/GenBank/DDBJ databases">
        <title>Genome sequencing and assembly of Phytophthora oleae, isolate VK10A, causative agent of rot of olive drupes.</title>
        <authorList>
            <person name="Conti Taguali S."/>
            <person name="Riolo M."/>
            <person name="La Spada F."/>
            <person name="Cacciola S.O."/>
            <person name="Dionisio G."/>
        </authorList>
    </citation>
    <scope>NUCLEOTIDE SEQUENCE [LARGE SCALE GENOMIC DNA]</scope>
    <source>
        <strain evidence="3 4">VK10A</strain>
    </source>
</reference>
<organism evidence="3 4">
    <name type="scientific">Phytophthora oleae</name>
    <dbReference type="NCBI Taxonomy" id="2107226"/>
    <lineage>
        <taxon>Eukaryota</taxon>
        <taxon>Sar</taxon>
        <taxon>Stramenopiles</taxon>
        <taxon>Oomycota</taxon>
        <taxon>Peronosporomycetes</taxon>
        <taxon>Peronosporales</taxon>
        <taxon>Peronosporaceae</taxon>
        <taxon>Phytophthora</taxon>
    </lineage>
</organism>
<accession>A0ABD3EUX0</accession>
<name>A0ABD3EUX0_9STRA</name>
<protein>
    <recommendedName>
        <fullName evidence="2">Ubiquitin-protein ligase E3A N-terminal zinc-binding domain-containing protein</fullName>
    </recommendedName>
</protein>
<dbReference type="Proteomes" id="UP001632037">
    <property type="component" value="Unassembled WGS sequence"/>
</dbReference>
<feature type="compositionally biased region" description="Basic and acidic residues" evidence="1">
    <location>
        <begin position="238"/>
        <end position="250"/>
    </location>
</feature>
<feature type="region of interest" description="Disordered" evidence="1">
    <location>
        <begin position="76"/>
        <end position="172"/>
    </location>
</feature>
<keyword evidence="4" id="KW-1185">Reference proteome</keyword>
<dbReference type="AlphaFoldDB" id="A0ABD3EUX0"/>
<dbReference type="InterPro" id="IPR032353">
    <property type="entry name" value="AZUL"/>
</dbReference>
<proteinExistence type="predicted"/>
<gene>
    <name evidence="3" type="ORF">V7S43_018266</name>
</gene>
<feature type="compositionally biased region" description="Basic and acidic residues" evidence="1">
    <location>
        <begin position="114"/>
        <end position="124"/>
    </location>
</feature>
<evidence type="ECO:0000256" key="1">
    <source>
        <dbReference type="SAM" id="MobiDB-lite"/>
    </source>
</evidence>
<dbReference type="EMBL" id="JBIMZQ010000073">
    <property type="protein sequence ID" value="KAL3656809.1"/>
    <property type="molecule type" value="Genomic_DNA"/>
</dbReference>
<feature type="compositionally biased region" description="Polar residues" evidence="1">
    <location>
        <begin position="129"/>
        <end position="152"/>
    </location>
</feature>
<comment type="caution">
    <text evidence="3">The sequence shown here is derived from an EMBL/GenBank/DDBJ whole genome shotgun (WGS) entry which is preliminary data.</text>
</comment>
<feature type="domain" description="Ubiquitin-protein ligase E3A N-terminal zinc-binding" evidence="2">
    <location>
        <begin position="10"/>
        <end position="65"/>
    </location>
</feature>
<feature type="region of interest" description="Disordered" evidence="1">
    <location>
        <begin position="199"/>
        <end position="269"/>
    </location>
</feature>
<dbReference type="InterPro" id="IPR042556">
    <property type="entry name" value="AZUL_sf"/>
</dbReference>
<sequence length="269" mass="30180">MASTTDYAYARQLVQAYFMMLTVGCQREDCTNVYCCSNTQKETFTATEAAIKSIYFATHEPVPLCFEFEQQQEESVVSNEVSQSEDRKCDSEPQPAEEEENQSHEASDSIEEPQLSKEELHPETPEVEVSTTPQIESISVQPLSTGTSPTRKSTPRQRLSVAVQLDNGLNKKRELPAKRLTVVTRVAVQPKNKSAIDPVVSLPEDVTTSLPETEVVDTPSQQPEHQQQPTKASNSFKDAQRRMSRPKERLFNAIKRSFSRSKKAPLGSR</sequence>
<dbReference type="Gene3D" id="6.10.130.10">
    <property type="entry name" value="Ubiquitin-protein ligase E3A, N-terminal zinc-binding domain (AZUL)"/>
    <property type="match status" value="1"/>
</dbReference>
<dbReference type="Pfam" id="PF16558">
    <property type="entry name" value="AZUL"/>
    <property type="match status" value="1"/>
</dbReference>
<evidence type="ECO:0000313" key="3">
    <source>
        <dbReference type="EMBL" id="KAL3656809.1"/>
    </source>
</evidence>